<dbReference type="RefSeq" id="WP_015758496.1">
    <property type="nucleotide sequence ID" value="NC_013216.1"/>
</dbReference>
<accession>C8W3L8</accession>
<evidence type="ECO:0000256" key="3">
    <source>
        <dbReference type="ARBA" id="ARBA00023004"/>
    </source>
</evidence>
<dbReference type="GO" id="GO:0046872">
    <property type="term" value="F:metal ion binding"/>
    <property type="evidence" value="ECO:0007669"/>
    <property type="project" value="UniProtKB-KW"/>
</dbReference>
<dbReference type="InterPro" id="IPR007202">
    <property type="entry name" value="4Fe-4S_dom"/>
</dbReference>
<evidence type="ECO:0000259" key="5">
    <source>
        <dbReference type="PROSITE" id="PS51656"/>
    </source>
</evidence>
<dbReference type="InterPro" id="IPR051069">
    <property type="entry name" value="ACDS_complex_subunit"/>
</dbReference>
<evidence type="ECO:0000256" key="1">
    <source>
        <dbReference type="ARBA" id="ARBA00022485"/>
    </source>
</evidence>
<dbReference type="Gene3D" id="1.10.15.40">
    <property type="entry name" value="Electron transport complex subunit B, putative Fe-S cluster"/>
    <property type="match status" value="1"/>
</dbReference>
<dbReference type="eggNOG" id="COG1456">
    <property type="taxonomic scope" value="Bacteria"/>
</dbReference>
<evidence type="ECO:0000256" key="2">
    <source>
        <dbReference type="ARBA" id="ARBA00022723"/>
    </source>
</evidence>
<dbReference type="Pfam" id="PF04060">
    <property type="entry name" value="FeS"/>
    <property type="match status" value="1"/>
</dbReference>
<sequence length="266" mass="30321">MNKINSPLEIYKLLPKSNCKQCQIPTCLAFAGAVIKGQKKLSDCPHLDKDLIERFEGKIEKHKTLEEQQREFMETLKKEVVRIDFPSSADRLGASFSADKLTIKCLNKNFSVDTKGNITSECHVNSWIAVPLLNYVIICKGMDITQKWVPLRELKDGAQWIPLFEQRCEKPLKQLADNHMELFDDMLSVFGGKPAEVSFDSDISLILYPLPKVPMLICYCQPEEDMESKLNVFFDSSADDNINIESLYYLGAGLVNMFEKIVSRRS</sequence>
<dbReference type="PROSITE" id="PS51656">
    <property type="entry name" value="4FE4S"/>
    <property type="match status" value="1"/>
</dbReference>
<evidence type="ECO:0000313" key="7">
    <source>
        <dbReference type="Proteomes" id="UP000002217"/>
    </source>
</evidence>
<dbReference type="HOGENOM" id="CLU_1044810_0_0_9"/>
<keyword evidence="2" id="KW-0479">Metal-binding</keyword>
<dbReference type="PANTHER" id="PTHR36214:SF3">
    <property type="entry name" value="ACETYL-COA DECARBONYLASE_SYNTHASE COMPLEX SUBUNIT GAMMA"/>
    <property type="match status" value="1"/>
</dbReference>
<dbReference type="OrthoDB" id="9793312at2"/>
<dbReference type="GO" id="GO:0051539">
    <property type="term" value="F:4 iron, 4 sulfur cluster binding"/>
    <property type="evidence" value="ECO:0007669"/>
    <property type="project" value="UniProtKB-KW"/>
</dbReference>
<dbReference type="KEGG" id="dae:Dtox_3052"/>
<organism evidence="6 7">
    <name type="scientific">Desulfofarcimen acetoxidans (strain ATCC 49208 / DSM 771 / KCTC 5769 / VKM B-1644 / 5575)</name>
    <name type="common">Desulfotomaculum acetoxidans</name>
    <dbReference type="NCBI Taxonomy" id="485916"/>
    <lineage>
        <taxon>Bacteria</taxon>
        <taxon>Bacillati</taxon>
        <taxon>Bacillota</taxon>
        <taxon>Clostridia</taxon>
        <taxon>Eubacteriales</taxon>
        <taxon>Peptococcaceae</taxon>
        <taxon>Desulfofarcimen</taxon>
    </lineage>
</organism>
<dbReference type="Pfam" id="PF12654">
    <property type="entry name" value="DUF3786"/>
    <property type="match status" value="1"/>
</dbReference>
<protein>
    <submittedName>
        <fullName evidence="6">Fe-S cluster domain protein</fullName>
    </submittedName>
</protein>
<dbReference type="PANTHER" id="PTHR36214">
    <property type="match status" value="1"/>
</dbReference>
<evidence type="ECO:0000256" key="4">
    <source>
        <dbReference type="ARBA" id="ARBA00023014"/>
    </source>
</evidence>
<feature type="domain" description="4Fe-4S" evidence="5">
    <location>
        <begin position="2"/>
        <end position="61"/>
    </location>
</feature>
<dbReference type="AlphaFoldDB" id="C8W3L8"/>
<gene>
    <name evidence="6" type="ordered locus">Dtox_3052</name>
</gene>
<dbReference type="EMBL" id="CP001720">
    <property type="protein sequence ID" value="ACV63804.1"/>
    <property type="molecule type" value="Genomic_DNA"/>
</dbReference>
<dbReference type="Proteomes" id="UP000002217">
    <property type="component" value="Chromosome"/>
</dbReference>
<dbReference type="InterPro" id="IPR024264">
    <property type="entry name" value="DUF3786"/>
</dbReference>
<keyword evidence="4" id="KW-0411">Iron-sulfur</keyword>
<keyword evidence="3" id="KW-0408">Iron</keyword>
<reference evidence="6 7" key="1">
    <citation type="journal article" date="2009" name="Stand. Genomic Sci.">
        <title>Complete genome sequence of Desulfotomaculum acetoxidans type strain (5575).</title>
        <authorList>
            <person name="Spring S."/>
            <person name="Lapidus A."/>
            <person name="Schroder M."/>
            <person name="Gleim D."/>
            <person name="Sims D."/>
            <person name="Meincke L."/>
            <person name="Glavina Del Rio T."/>
            <person name="Tice H."/>
            <person name="Copeland A."/>
            <person name="Cheng J.F."/>
            <person name="Lucas S."/>
            <person name="Chen F."/>
            <person name="Nolan M."/>
            <person name="Bruce D."/>
            <person name="Goodwin L."/>
            <person name="Pitluck S."/>
            <person name="Ivanova N."/>
            <person name="Mavromatis K."/>
            <person name="Mikhailova N."/>
            <person name="Pati A."/>
            <person name="Chen A."/>
            <person name="Palaniappan K."/>
            <person name="Land M."/>
            <person name="Hauser L."/>
            <person name="Chang Y.J."/>
            <person name="Jeffries C.D."/>
            <person name="Chain P."/>
            <person name="Saunders E."/>
            <person name="Brettin T."/>
            <person name="Detter J.C."/>
            <person name="Goker M."/>
            <person name="Bristow J."/>
            <person name="Eisen J.A."/>
            <person name="Markowitz V."/>
            <person name="Hugenholtz P."/>
            <person name="Kyrpides N.C."/>
            <person name="Klenk H.P."/>
            <person name="Han C."/>
        </authorList>
    </citation>
    <scope>NUCLEOTIDE SEQUENCE [LARGE SCALE GENOMIC DNA]</scope>
    <source>
        <strain evidence="7">ATCC 49208 / DSM 771 / VKM B-1644</strain>
    </source>
</reference>
<dbReference type="STRING" id="485916.Dtox_3052"/>
<keyword evidence="1" id="KW-0004">4Fe-4S</keyword>
<name>C8W3L8_DESAS</name>
<keyword evidence="7" id="KW-1185">Reference proteome</keyword>
<proteinExistence type="predicted"/>
<evidence type="ECO:0000313" key="6">
    <source>
        <dbReference type="EMBL" id="ACV63804.1"/>
    </source>
</evidence>